<dbReference type="EMBL" id="JAGKQM010000018">
    <property type="protein sequence ID" value="KAH0864621.1"/>
    <property type="molecule type" value="Genomic_DNA"/>
</dbReference>
<protein>
    <submittedName>
        <fullName evidence="2">Uncharacterized protein</fullName>
    </submittedName>
</protein>
<gene>
    <name evidence="2" type="ORF">HID58_081832</name>
</gene>
<comment type="caution">
    <text evidence="2">The sequence shown here is derived from an EMBL/GenBank/DDBJ whole genome shotgun (WGS) entry which is preliminary data.</text>
</comment>
<feature type="region of interest" description="Disordered" evidence="1">
    <location>
        <begin position="1"/>
        <end position="20"/>
    </location>
</feature>
<feature type="compositionally biased region" description="Polar residues" evidence="1">
    <location>
        <begin position="8"/>
        <end position="18"/>
    </location>
</feature>
<evidence type="ECO:0000256" key="1">
    <source>
        <dbReference type="SAM" id="MobiDB-lite"/>
    </source>
</evidence>
<reference evidence="2 3" key="1">
    <citation type="submission" date="2021-05" db="EMBL/GenBank/DDBJ databases">
        <title>Genome Assembly of Synthetic Allotetraploid Brassica napus Reveals Homoeologous Exchanges between Subgenomes.</title>
        <authorList>
            <person name="Davis J.T."/>
        </authorList>
    </citation>
    <scope>NUCLEOTIDE SEQUENCE [LARGE SCALE GENOMIC DNA]</scope>
    <source>
        <strain evidence="3">cv. Da-Ae</strain>
        <tissue evidence="2">Seedling</tissue>
    </source>
</reference>
<name>A0ABQ7Y8X0_BRANA</name>
<sequence>MSYYGTRDSLSTASSRPSDVSPLYYCSLIPFDCRYSFLHCRLHSSIAPHHRTPPFQHSFWIPKHMLLVGRGPLTTRKHKFYD</sequence>
<organism evidence="2 3">
    <name type="scientific">Brassica napus</name>
    <name type="common">Rape</name>
    <dbReference type="NCBI Taxonomy" id="3708"/>
    <lineage>
        <taxon>Eukaryota</taxon>
        <taxon>Viridiplantae</taxon>
        <taxon>Streptophyta</taxon>
        <taxon>Embryophyta</taxon>
        <taxon>Tracheophyta</taxon>
        <taxon>Spermatophyta</taxon>
        <taxon>Magnoliopsida</taxon>
        <taxon>eudicotyledons</taxon>
        <taxon>Gunneridae</taxon>
        <taxon>Pentapetalae</taxon>
        <taxon>rosids</taxon>
        <taxon>malvids</taxon>
        <taxon>Brassicales</taxon>
        <taxon>Brassicaceae</taxon>
        <taxon>Brassiceae</taxon>
        <taxon>Brassica</taxon>
    </lineage>
</organism>
<evidence type="ECO:0000313" key="3">
    <source>
        <dbReference type="Proteomes" id="UP000824890"/>
    </source>
</evidence>
<dbReference type="Proteomes" id="UP000824890">
    <property type="component" value="Unassembled WGS sequence"/>
</dbReference>
<keyword evidence="3" id="KW-1185">Reference proteome</keyword>
<accession>A0ABQ7Y8X0</accession>
<proteinExistence type="predicted"/>
<evidence type="ECO:0000313" key="2">
    <source>
        <dbReference type="EMBL" id="KAH0864621.1"/>
    </source>
</evidence>